<protein>
    <submittedName>
        <fullName evidence="9">ABC transporter permease subunit</fullName>
    </submittedName>
</protein>
<reference evidence="9 10" key="1">
    <citation type="submission" date="2018-07" db="EMBL/GenBank/DDBJ databases">
        <title>Genome sequence of Rhodococcus rhodnii ATCC 35071 from Rhodnius prolixus.</title>
        <authorList>
            <person name="Patel V."/>
            <person name="Vogel K.J."/>
        </authorList>
    </citation>
    <scope>NUCLEOTIDE SEQUENCE [LARGE SCALE GENOMIC DNA]</scope>
    <source>
        <strain evidence="9 10">ATCC 35071</strain>
    </source>
</reference>
<feature type="transmembrane region" description="Helical" evidence="7">
    <location>
        <begin position="170"/>
        <end position="191"/>
    </location>
</feature>
<dbReference type="PANTHER" id="PTHR30151:SF0">
    <property type="entry name" value="ABC TRANSPORTER PERMEASE PROTEIN MJ0413-RELATED"/>
    <property type="match status" value="1"/>
</dbReference>
<evidence type="ECO:0000256" key="3">
    <source>
        <dbReference type="ARBA" id="ARBA00022475"/>
    </source>
</evidence>
<dbReference type="SUPFAM" id="SSF161098">
    <property type="entry name" value="MetI-like"/>
    <property type="match status" value="1"/>
</dbReference>
<feature type="transmembrane region" description="Helical" evidence="7">
    <location>
        <begin position="273"/>
        <end position="294"/>
    </location>
</feature>
<feature type="transmembrane region" description="Helical" evidence="7">
    <location>
        <begin position="103"/>
        <end position="122"/>
    </location>
</feature>
<dbReference type="GO" id="GO:0055085">
    <property type="term" value="P:transmembrane transport"/>
    <property type="evidence" value="ECO:0007669"/>
    <property type="project" value="InterPro"/>
</dbReference>
<dbReference type="InterPro" id="IPR000515">
    <property type="entry name" value="MetI-like"/>
</dbReference>
<name>A0A6P2CGH0_9NOCA</name>
<feature type="transmembrane region" description="Helical" evidence="7">
    <location>
        <begin position="134"/>
        <end position="158"/>
    </location>
</feature>
<evidence type="ECO:0000256" key="1">
    <source>
        <dbReference type="ARBA" id="ARBA00004651"/>
    </source>
</evidence>
<comment type="subcellular location">
    <subcellularLocation>
        <location evidence="1 7">Cell membrane</location>
        <topology evidence="1 7">Multi-pass membrane protein</topology>
    </subcellularLocation>
</comment>
<proteinExistence type="inferred from homology"/>
<dbReference type="Pfam" id="PF00528">
    <property type="entry name" value="BPD_transp_1"/>
    <property type="match status" value="1"/>
</dbReference>
<evidence type="ECO:0000256" key="5">
    <source>
        <dbReference type="ARBA" id="ARBA00022989"/>
    </source>
</evidence>
<dbReference type="Gene3D" id="1.10.3720.10">
    <property type="entry name" value="MetI-like"/>
    <property type="match status" value="1"/>
</dbReference>
<dbReference type="PROSITE" id="PS50928">
    <property type="entry name" value="ABC_TM1"/>
    <property type="match status" value="1"/>
</dbReference>
<evidence type="ECO:0000256" key="4">
    <source>
        <dbReference type="ARBA" id="ARBA00022692"/>
    </source>
</evidence>
<dbReference type="GO" id="GO:0005886">
    <property type="term" value="C:plasma membrane"/>
    <property type="evidence" value="ECO:0007669"/>
    <property type="project" value="UniProtKB-SubCell"/>
</dbReference>
<comment type="similarity">
    <text evidence="7">Belongs to the binding-protein-dependent transport system permease family.</text>
</comment>
<accession>A0A6P2CGH0</accession>
<evidence type="ECO:0000256" key="2">
    <source>
        <dbReference type="ARBA" id="ARBA00022448"/>
    </source>
</evidence>
<keyword evidence="3" id="KW-1003">Cell membrane</keyword>
<evidence type="ECO:0000313" key="9">
    <source>
        <dbReference type="EMBL" id="TXG91665.1"/>
    </source>
</evidence>
<evidence type="ECO:0000256" key="6">
    <source>
        <dbReference type="ARBA" id="ARBA00023136"/>
    </source>
</evidence>
<dbReference type="EMBL" id="QRCM01000001">
    <property type="protein sequence ID" value="TXG91665.1"/>
    <property type="molecule type" value="Genomic_DNA"/>
</dbReference>
<keyword evidence="6 7" id="KW-0472">Membrane</keyword>
<dbReference type="InterPro" id="IPR035906">
    <property type="entry name" value="MetI-like_sf"/>
</dbReference>
<dbReference type="AlphaFoldDB" id="A0A6P2CGH0"/>
<sequence length="312" mass="31826">MTAVLDAAAVTPASRVARRTPRSWRRPATGVAALALVVIVWEAVKFLVPAQGVSIAGVPVLPRTGDGALPHVWSVLAVVVDPVAGAGSESVGAVLVRTTATSFGLAAGAFVLGAAVGLLLAVAMERFGLVERAVLPYVILSQTVPLIALAPLVAGWGGRIAIAGQPWQPWMSIVVIASYLAFFPVAIGMLAGLRAPSKASEELLYCCAAGWWATLVKLRLPASVPHLIPALRLAAAAAVIGTIVAEISTGMSGGIGRQIIVFSQQATGDASRLYAAVLAAAVLGLVVTGLVGLLERALRRYSGTTRPPGGSA</sequence>
<evidence type="ECO:0000259" key="8">
    <source>
        <dbReference type="PROSITE" id="PS50928"/>
    </source>
</evidence>
<dbReference type="Proteomes" id="UP000471120">
    <property type="component" value="Unassembled WGS sequence"/>
</dbReference>
<evidence type="ECO:0000256" key="7">
    <source>
        <dbReference type="RuleBase" id="RU363032"/>
    </source>
</evidence>
<comment type="caution">
    <text evidence="9">The sequence shown here is derived from an EMBL/GenBank/DDBJ whole genome shotgun (WGS) entry which is preliminary data.</text>
</comment>
<keyword evidence="4 7" id="KW-0812">Transmembrane</keyword>
<feature type="domain" description="ABC transmembrane type-1" evidence="8">
    <location>
        <begin position="99"/>
        <end position="295"/>
    </location>
</feature>
<dbReference type="RefSeq" id="WP_010839791.1">
    <property type="nucleotide sequence ID" value="NZ_QRCM01000001.1"/>
</dbReference>
<organism evidence="9 10">
    <name type="scientific">Rhodococcus rhodnii</name>
    <dbReference type="NCBI Taxonomy" id="38312"/>
    <lineage>
        <taxon>Bacteria</taxon>
        <taxon>Bacillati</taxon>
        <taxon>Actinomycetota</taxon>
        <taxon>Actinomycetes</taxon>
        <taxon>Mycobacteriales</taxon>
        <taxon>Nocardiaceae</taxon>
        <taxon>Rhodococcus</taxon>
    </lineage>
</organism>
<feature type="transmembrane region" description="Helical" evidence="7">
    <location>
        <begin position="28"/>
        <end position="48"/>
    </location>
</feature>
<evidence type="ECO:0000313" key="10">
    <source>
        <dbReference type="Proteomes" id="UP000471120"/>
    </source>
</evidence>
<keyword evidence="5 7" id="KW-1133">Transmembrane helix</keyword>
<keyword evidence="2 7" id="KW-0813">Transport</keyword>
<gene>
    <name evidence="9" type="ORF">DW322_17540</name>
</gene>
<dbReference type="PANTHER" id="PTHR30151">
    <property type="entry name" value="ALKANE SULFONATE ABC TRANSPORTER-RELATED, MEMBRANE SUBUNIT"/>
    <property type="match status" value="1"/>
</dbReference>